<organism evidence="1 2">
    <name type="scientific">Anoxybacterium hadale</name>
    <dbReference type="NCBI Taxonomy" id="3408580"/>
    <lineage>
        <taxon>Bacteria</taxon>
        <taxon>Bacillati</taxon>
        <taxon>Bacillota</taxon>
        <taxon>Clostridia</taxon>
        <taxon>Peptostreptococcales</taxon>
        <taxon>Anaerovoracaceae</taxon>
        <taxon>Anoxybacterium</taxon>
    </lineage>
</organism>
<reference evidence="1" key="1">
    <citation type="submission" date="2019-08" db="EMBL/GenBank/DDBJ databases">
        <title>Genome sequence of Clostridiales bacterium MT110.</title>
        <authorList>
            <person name="Cao J."/>
        </authorList>
    </citation>
    <scope>NUCLEOTIDE SEQUENCE</scope>
    <source>
        <strain evidence="1">MT110</strain>
    </source>
</reference>
<proteinExistence type="predicted"/>
<sequence length="667" mass="73251">MSPTTNKNKRRLVLVFVLTCLMCTALAFRVGWIQVVASERYAKMAVEQQTRDVPIPAKRGIIYDTNGKELAISAVTNSIWARPGVVKSAATEEKSQENLEKTASALAEILEMDQEQVLKIISQNRSLVKVAKYVDKEKADQIRQKGLKGIEIAEDVKRYYPMGPFLAHVLGSTTDDNRGLAGIEMRYDKYLSGIPGRWIKNTDRDGDSLSYGVEKYFQAENGLNLVLTIDEVIQHYVEKALDTVQANTSADRVMCIVMDPKTGDILAMGVTPDYDPNNPRVPPTEEGAAYLDSLTDEKKLEYWNAMWRNPLVSDTYEPGSTFKLLTTAIALEEGVTSLDDRFVCTGSIVVAGQKLRCWRSYNPHGAQNLVQAVGNSCNPVFVQLAQRVGYEKYFDYMELFGLRDKTGIDYPGEGYAILQDEASAGPVGLATMSYGQGIAVTPIQLITAVSALGNEGKLMQPRIVKELRDSDGNVIQSFKTKVVRQVVSKKTADEMSLIMEAVVDEGGGATAKVPGYRIGGKTGTANKAKGGGYSEETFSSFIGMAPMDDPRIAILMIVDNPKGVKFGSQTAAPGVRLVLEETLRYLNIQPSYNEEEKQAIESGYVTVPDVTNMPYRDAMDILGKASLLYTVSPAGDIALDDNFNVVDQYPKPGEKLQKGGTVCLYRN</sequence>
<evidence type="ECO:0000313" key="1">
    <source>
        <dbReference type="EMBL" id="QOX63560.1"/>
    </source>
</evidence>
<dbReference type="EMBL" id="CP042469">
    <property type="protein sequence ID" value="QOX63560.1"/>
    <property type="molecule type" value="Genomic_DNA"/>
</dbReference>
<evidence type="ECO:0000313" key="2">
    <source>
        <dbReference type="Proteomes" id="UP000594014"/>
    </source>
</evidence>
<gene>
    <name evidence="1" type="ORF">FRZ06_09445</name>
</gene>
<accession>A0ACD1AAS5</accession>
<dbReference type="Proteomes" id="UP000594014">
    <property type="component" value="Chromosome"/>
</dbReference>
<protein>
    <submittedName>
        <fullName evidence="1">PASTA domain-containing protein</fullName>
    </submittedName>
</protein>
<keyword evidence="2" id="KW-1185">Reference proteome</keyword>
<name>A0ACD1AAS5_9FIRM</name>